<feature type="region of interest" description="Disordered" evidence="1">
    <location>
        <begin position="440"/>
        <end position="477"/>
    </location>
</feature>
<feature type="region of interest" description="Disordered" evidence="1">
    <location>
        <begin position="355"/>
        <end position="380"/>
    </location>
</feature>
<feature type="compositionally biased region" description="Basic and acidic residues" evidence="1">
    <location>
        <begin position="79"/>
        <end position="96"/>
    </location>
</feature>
<dbReference type="PANTHER" id="PTHR37729:SF1">
    <property type="entry name" value="NEUROFILAMENT PROTEIN-LIKE PROTEIN"/>
    <property type="match status" value="1"/>
</dbReference>
<feature type="compositionally biased region" description="Low complexity" evidence="1">
    <location>
        <begin position="298"/>
        <end position="309"/>
    </location>
</feature>
<evidence type="ECO:0000313" key="3">
    <source>
        <dbReference type="RefSeq" id="XP_022156928.1"/>
    </source>
</evidence>
<dbReference type="PANTHER" id="PTHR37729">
    <property type="entry name" value="NEUROFILAMENT PROTEIN-LIKE PROTEIN"/>
    <property type="match status" value="1"/>
</dbReference>
<dbReference type="OrthoDB" id="1304274at2759"/>
<feature type="compositionally biased region" description="Basic and acidic residues" evidence="1">
    <location>
        <begin position="1047"/>
        <end position="1067"/>
    </location>
</feature>
<feature type="compositionally biased region" description="Basic and acidic residues" evidence="1">
    <location>
        <begin position="1305"/>
        <end position="1381"/>
    </location>
</feature>
<dbReference type="Proteomes" id="UP000504603">
    <property type="component" value="Unplaced"/>
</dbReference>
<feature type="compositionally biased region" description="Basic and acidic residues" evidence="1">
    <location>
        <begin position="781"/>
        <end position="837"/>
    </location>
</feature>
<feature type="region of interest" description="Disordered" evidence="1">
    <location>
        <begin position="405"/>
        <end position="428"/>
    </location>
</feature>
<feature type="compositionally biased region" description="Basic and acidic residues" evidence="1">
    <location>
        <begin position="561"/>
        <end position="583"/>
    </location>
</feature>
<feature type="region of interest" description="Disordered" evidence="1">
    <location>
        <begin position="1109"/>
        <end position="1131"/>
    </location>
</feature>
<feature type="compositionally biased region" description="Basic and acidic residues" evidence="1">
    <location>
        <begin position="1165"/>
        <end position="1199"/>
    </location>
</feature>
<sequence length="1474" mass="162884">MATQTVDSHQTSTSDEQTVKLSSEAVKGREQINLSSPQESVEDDREKGKADNLHIPDSTTLSTSEDKAEDIQVEPPVIEVKKTDETPELDLPVHDNVKLEKESTIVAEVGATATVADETQHRESQSTEPVSEATELPVIAFLEKSIQEEFDASDNVKSPPEEQPTAEVTKRESLEVPAATASAKKVEEQTSDAVGLPKVEVESSGDTVGSQEKEKPAVFVQFAKVPEKVEIVPEPVEEVEDKKPKIDDNPELSVAADSGEGPVEAEEKPATEFVSLEKEPNKEPEISVPEKPVEPPQKEAQPIEVVPVKEPVEDVEKEIIETVEPPAEKEHPVEVHSIKGLDEVIVKEISEPVEVPKEKEQASVVDPQQESREVVETGISETVEVPKENELLVEVHLAKEQAVIAKETSESTEPLKNEESPDEVLSQKESVEVIAKEVTASFEPPKNKEQVDEDFSVTESEEVKEKETSASTLGSEEVEKQVHEVIVVKDGIEELPEITKHVQDTYVEAETMKDENALTPRNDYSPPIEEGNIQKEEAQHTEESDKQDSVGEVAKSGPIEDSGKDLEKDQPATEFVNVEKETNGEPGRTTYVPEESMEPPKNQAQPVEIVQVKEPEEVVAKEVIETVQSLTEKEQPVVIASESIELLEKKEQLDEVLSQKELVEVIAKEVSASFDLPKNNEQADEDFPVADSDKGLEKEQPAEEDISLGKEPREELKTTPVPNLSVEPPKKEDSPIEVLPVEEQLEVVEKEIIETVDPSTEKEQPIEVLPLQELREVKEKEITEPAGLPKEKEQTEVRPVKELEVTVEDTRESFEPPKNKEQADEVLSQKESLEVIAREVNASFEPPKNKDQVDEGFPVTKSGEVNGKETSDSTLGSKGLLKQEPEVIEVTDGMGELPEITKHVQETYVEVETVKHEKALTLGDDINPPSEGGKPQEEEVPCAADSDKQVTEGQMAKSGPIENFGTGLEKEQLAEEFVSVDKEPREEPETTCVPELSVEPPKKEEQLIEIPPVEQEDVIEEKYIESIELPTEKEQPIEVHPLNGSRDVVEKEITEPKELPKEKEHAAEVQPVQESKEVMAGQSSESVEIPKQNELLIEVQPVKELEVVVEDTSESNEPPKNKEQPNEIPPEKEFGEVIAKEISEFSVPPKTTEQMNEGFPVTESEGVRAKEISGSKLDSEEFEKGEPEVTEVKDGKEELPEITNQVRNDDVEVETEVVVKGEGEKSLALGDDIVPPLKVGQIHKEEKQCTVESDRQDLLGQGAQPSVESAAGNSPHEVKEDEKKESKNINVVAKLSEGEAPAVEKVGKENAEKVVETDKEDEVTHEKIQELTLPREEVAPRDSETDTVEADKSTDDQKTGEVVDRIAETKIEDSTKDEKPGLVETGNAEHVNETTKELQESELEVKDKETVITGGEVPKVSDKKEVPSKPSHKHSHNILSKVKQSLVKAKKAIIGKSPSSKTLTSEARDDIKVK</sequence>
<feature type="compositionally biased region" description="Polar residues" evidence="1">
    <location>
        <begin position="1"/>
        <end position="21"/>
    </location>
</feature>
<feature type="compositionally biased region" description="Basic and acidic residues" evidence="1">
    <location>
        <begin position="1390"/>
        <end position="1410"/>
    </location>
</feature>
<reference evidence="3" key="1">
    <citation type="submission" date="2025-08" db="UniProtKB">
        <authorList>
            <consortium name="RefSeq"/>
        </authorList>
    </citation>
    <scope>IDENTIFICATION</scope>
    <source>
        <strain evidence="3">OHB3-1</strain>
    </source>
</reference>
<proteinExistence type="predicted"/>
<feature type="compositionally biased region" description="Basic and acidic residues" evidence="1">
    <location>
        <begin position="1117"/>
        <end position="1131"/>
    </location>
</feature>
<feature type="region of interest" description="Disordered" evidence="1">
    <location>
        <begin position="781"/>
        <end position="884"/>
    </location>
</feature>
<feature type="compositionally biased region" description="Basic and acidic residues" evidence="1">
    <location>
        <begin position="407"/>
        <end position="428"/>
    </location>
</feature>
<feature type="region of interest" description="Disordered" evidence="1">
    <location>
        <begin position="919"/>
        <end position="1005"/>
    </location>
</feature>
<feature type="compositionally biased region" description="Basic and acidic residues" evidence="1">
    <location>
        <begin position="532"/>
        <end position="549"/>
    </location>
</feature>
<gene>
    <name evidence="3" type="primary">LOC111023753</name>
</gene>
<feature type="compositionally biased region" description="Acidic residues" evidence="1">
    <location>
        <begin position="451"/>
        <end position="460"/>
    </location>
</feature>
<feature type="region of interest" description="Disordered" evidence="1">
    <location>
        <begin position="1029"/>
        <end position="1089"/>
    </location>
</feature>
<organism evidence="2 3">
    <name type="scientific">Momordica charantia</name>
    <name type="common">Bitter gourd</name>
    <name type="synonym">Balsam pear</name>
    <dbReference type="NCBI Taxonomy" id="3673"/>
    <lineage>
        <taxon>Eukaryota</taxon>
        <taxon>Viridiplantae</taxon>
        <taxon>Streptophyta</taxon>
        <taxon>Embryophyta</taxon>
        <taxon>Tracheophyta</taxon>
        <taxon>Spermatophyta</taxon>
        <taxon>Magnoliopsida</taxon>
        <taxon>eudicotyledons</taxon>
        <taxon>Gunneridae</taxon>
        <taxon>Pentapetalae</taxon>
        <taxon>rosids</taxon>
        <taxon>fabids</taxon>
        <taxon>Cucurbitales</taxon>
        <taxon>Cucurbitaceae</taxon>
        <taxon>Momordiceae</taxon>
        <taxon>Momordica</taxon>
    </lineage>
</organism>
<dbReference type="RefSeq" id="XP_022156928.1">
    <property type="nucleotide sequence ID" value="XM_022301236.1"/>
</dbReference>
<feature type="compositionally biased region" description="Basic and acidic residues" evidence="1">
    <location>
        <begin position="44"/>
        <end position="54"/>
    </location>
</feature>
<feature type="region of interest" description="Disordered" evidence="1">
    <location>
        <begin position="510"/>
        <end position="607"/>
    </location>
</feature>
<feature type="region of interest" description="Disordered" evidence="1">
    <location>
        <begin position="113"/>
        <end position="136"/>
    </location>
</feature>
<feature type="compositionally biased region" description="Basic and acidic residues" evidence="1">
    <location>
        <begin position="691"/>
        <end position="717"/>
    </location>
</feature>
<dbReference type="KEGG" id="mcha:111023753"/>
<feature type="region of interest" description="Disordered" evidence="1">
    <location>
        <begin position="1248"/>
        <end position="1474"/>
    </location>
</feature>
<name>A0A6J1DS10_MOMCH</name>
<feature type="region of interest" description="Disordered" evidence="1">
    <location>
        <begin position="675"/>
        <end position="738"/>
    </location>
</feature>
<keyword evidence="2" id="KW-1185">Reference proteome</keyword>
<feature type="region of interest" description="Disordered" evidence="1">
    <location>
        <begin position="150"/>
        <end position="212"/>
    </location>
</feature>
<protein>
    <submittedName>
        <fullName evidence="3">Titin</fullName>
    </submittedName>
</protein>
<accession>A0A6J1DS10</accession>
<evidence type="ECO:0000256" key="1">
    <source>
        <dbReference type="SAM" id="MobiDB-lite"/>
    </source>
</evidence>
<feature type="compositionally biased region" description="Basic and acidic residues" evidence="1">
    <location>
        <begin position="1248"/>
        <end position="1257"/>
    </location>
</feature>
<dbReference type="GeneID" id="111023753"/>
<feature type="compositionally biased region" description="Basic and acidic residues" evidence="1">
    <location>
        <begin position="265"/>
        <end position="285"/>
    </location>
</feature>
<evidence type="ECO:0000313" key="2">
    <source>
        <dbReference type="Proteomes" id="UP000504603"/>
    </source>
</evidence>
<feature type="region of interest" description="Disordered" evidence="1">
    <location>
        <begin position="1144"/>
        <end position="1209"/>
    </location>
</feature>
<feature type="region of interest" description="Disordered" evidence="1">
    <location>
        <begin position="1"/>
        <end position="96"/>
    </location>
</feature>
<feature type="compositionally biased region" description="Basic and acidic residues" evidence="1">
    <location>
        <begin position="968"/>
        <end position="988"/>
    </location>
</feature>
<feature type="region of interest" description="Disordered" evidence="1">
    <location>
        <begin position="235"/>
        <end position="310"/>
    </location>
</feature>
<feature type="compositionally biased region" description="Basic and acidic residues" evidence="1">
    <location>
        <begin position="1276"/>
        <end position="1287"/>
    </location>
</feature>